<reference evidence="6 7" key="1">
    <citation type="journal article" date="2016" name="Nat. Commun.">
        <title>Thousands of microbial genomes shed light on interconnected biogeochemical processes in an aquifer system.</title>
        <authorList>
            <person name="Anantharaman K."/>
            <person name="Brown C.T."/>
            <person name="Hug L.A."/>
            <person name="Sharon I."/>
            <person name="Castelle C.J."/>
            <person name="Probst A.J."/>
            <person name="Thomas B.C."/>
            <person name="Singh A."/>
            <person name="Wilkins M.J."/>
            <person name="Karaoz U."/>
            <person name="Brodie E.L."/>
            <person name="Williams K.H."/>
            <person name="Hubbard S.S."/>
            <person name="Banfield J.F."/>
        </authorList>
    </citation>
    <scope>NUCLEOTIDE SEQUENCE [LARGE SCALE GENOMIC DNA]</scope>
</reference>
<evidence type="ECO:0000256" key="1">
    <source>
        <dbReference type="ARBA" id="ARBA00022553"/>
    </source>
</evidence>
<feature type="region of interest" description="Disordered" evidence="4">
    <location>
        <begin position="127"/>
        <end position="180"/>
    </location>
</feature>
<name>A0A1G2BKL9_9BACT</name>
<proteinExistence type="predicted"/>
<sequence length="201" mass="22097">MTMAKGKLLFIDDDNFLRKVYQAELVDKGFDVTLAVDGADGLEKVAASRPDLIILDLIMPKKNGFEVLADLQRYEDTRSIPVIVLSNLAQSEDQKRALDLGAVDYLVKDNTTLDIIAEKIEQHLSKVRNGHTAAPAEQSLSGELKRRKETEAENTPSQESMPKGTAATPPASSRTHNFCSSCGTKVKKEDKFCPNCGARMD</sequence>
<accession>A0A1G2BKL9</accession>
<dbReference type="Pfam" id="PF13240">
    <property type="entry name" value="Zn_Ribbon_1"/>
    <property type="match status" value="1"/>
</dbReference>
<dbReference type="SMART" id="SM00448">
    <property type="entry name" value="REC"/>
    <property type="match status" value="1"/>
</dbReference>
<dbReference type="PROSITE" id="PS50110">
    <property type="entry name" value="RESPONSE_REGULATORY"/>
    <property type="match status" value="1"/>
</dbReference>
<dbReference type="InterPro" id="IPR050595">
    <property type="entry name" value="Bact_response_regulator"/>
</dbReference>
<dbReference type="PANTHER" id="PTHR44591:SF14">
    <property type="entry name" value="PROTEIN PILG"/>
    <property type="match status" value="1"/>
</dbReference>
<evidence type="ECO:0000256" key="3">
    <source>
        <dbReference type="PROSITE-ProRule" id="PRU00169"/>
    </source>
</evidence>
<evidence type="ECO:0000256" key="4">
    <source>
        <dbReference type="SAM" id="MobiDB-lite"/>
    </source>
</evidence>
<dbReference type="GO" id="GO:0000160">
    <property type="term" value="P:phosphorelay signal transduction system"/>
    <property type="evidence" value="ECO:0007669"/>
    <property type="project" value="UniProtKB-KW"/>
</dbReference>
<evidence type="ECO:0000313" key="6">
    <source>
        <dbReference type="EMBL" id="OGY89652.1"/>
    </source>
</evidence>
<dbReference type="InterPro" id="IPR026870">
    <property type="entry name" value="Zinc_ribbon_dom"/>
</dbReference>
<dbReference type="PANTHER" id="PTHR44591">
    <property type="entry name" value="STRESS RESPONSE REGULATOR PROTEIN 1"/>
    <property type="match status" value="1"/>
</dbReference>
<dbReference type="EMBL" id="MHKK01000027">
    <property type="protein sequence ID" value="OGY89652.1"/>
    <property type="molecule type" value="Genomic_DNA"/>
</dbReference>
<evidence type="ECO:0000256" key="2">
    <source>
        <dbReference type="ARBA" id="ARBA00023012"/>
    </source>
</evidence>
<protein>
    <recommendedName>
        <fullName evidence="5">Response regulatory domain-containing protein</fullName>
    </recommendedName>
</protein>
<dbReference type="AlphaFoldDB" id="A0A1G2BKL9"/>
<dbReference type="InterPro" id="IPR001789">
    <property type="entry name" value="Sig_transdc_resp-reg_receiver"/>
</dbReference>
<dbReference type="CDD" id="cd17574">
    <property type="entry name" value="REC_OmpR"/>
    <property type="match status" value="1"/>
</dbReference>
<feature type="compositionally biased region" description="Polar residues" evidence="4">
    <location>
        <begin position="170"/>
        <end position="180"/>
    </location>
</feature>
<gene>
    <name evidence="6" type="ORF">A2677_01455</name>
</gene>
<keyword evidence="1 3" id="KW-0597">Phosphoprotein</keyword>
<feature type="modified residue" description="4-aspartylphosphate" evidence="3">
    <location>
        <position position="56"/>
    </location>
</feature>
<dbReference type="Proteomes" id="UP000177817">
    <property type="component" value="Unassembled WGS sequence"/>
</dbReference>
<dbReference type="InterPro" id="IPR011006">
    <property type="entry name" value="CheY-like_superfamily"/>
</dbReference>
<keyword evidence="2" id="KW-0902">Two-component regulatory system</keyword>
<dbReference type="Pfam" id="PF00072">
    <property type="entry name" value="Response_reg"/>
    <property type="match status" value="1"/>
</dbReference>
<evidence type="ECO:0000313" key="7">
    <source>
        <dbReference type="Proteomes" id="UP000177817"/>
    </source>
</evidence>
<evidence type="ECO:0000259" key="5">
    <source>
        <dbReference type="PROSITE" id="PS50110"/>
    </source>
</evidence>
<feature type="domain" description="Response regulatory" evidence="5">
    <location>
        <begin position="7"/>
        <end position="123"/>
    </location>
</feature>
<dbReference type="SUPFAM" id="SSF52172">
    <property type="entry name" value="CheY-like"/>
    <property type="match status" value="1"/>
</dbReference>
<organism evidence="6 7">
    <name type="scientific">Candidatus Komeilibacteria bacterium RIFCSPHIGHO2_01_FULL_52_14</name>
    <dbReference type="NCBI Taxonomy" id="1798549"/>
    <lineage>
        <taxon>Bacteria</taxon>
        <taxon>Candidatus Komeiliibacteriota</taxon>
    </lineage>
</organism>
<comment type="caution">
    <text evidence="6">The sequence shown here is derived from an EMBL/GenBank/DDBJ whole genome shotgun (WGS) entry which is preliminary data.</text>
</comment>
<dbReference type="Gene3D" id="3.40.50.2300">
    <property type="match status" value="1"/>
</dbReference>